<feature type="compositionally biased region" description="Low complexity" evidence="7">
    <location>
        <begin position="24"/>
        <end position="39"/>
    </location>
</feature>
<dbReference type="SUPFAM" id="SSF57667">
    <property type="entry name" value="beta-beta-alpha zinc fingers"/>
    <property type="match status" value="1"/>
</dbReference>
<dbReference type="InterPro" id="IPR036236">
    <property type="entry name" value="Znf_C2H2_sf"/>
</dbReference>
<reference evidence="9" key="1">
    <citation type="submission" date="2017-05" db="UniProtKB">
        <authorList>
            <consortium name="EnsemblMetazoa"/>
        </authorList>
    </citation>
    <scope>IDENTIFICATION</scope>
</reference>
<evidence type="ECO:0000313" key="9">
    <source>
        <dbReference type="EnsemblMetazoa" id="Aqu2.1.16249_001"/>
    </source>
</evidence>
<keyword evidence="2 6" id="KW-0863">Zinc-finger</keyword>
<dbReference type="InParanoid" id="A0A1X7TN19"/>
<dbReference type="GO" id="GO:0003677">
    <property type="term" value="F:DNA binding"/>
    <property type="evidence" value="ECO:0007669"/>
    <property type="project" value="InterPro"/>
</dbReference>
<keyword evidence="3" id="KW-0862">Zinc</keyword>
<dbReference type="AlphaFoldDB" id="A0A1X7TN19"/>
<evidence type="ECO:0000259" key="8">
    <source>
        <dbReference type="PROSITE" id="PS50808"/>
    </source>
</evidence>
<proteinExistence type="predicted"/>
<feature type="domain" description="BED-type" evidence="8">
    <location>
        <begin position="47"/>
        <end position="106"/>
    </location>
</feature>
<keyword evidence="5" id="KW-0804">Transcription</keyword>
<dbReference type="eggNOG" id="KOG1121">
    <property type="taxonomic scope" value="Eukaryota"/>
</dbReference>
<dbReference type="InterPro" id="IPR052035">
    <property type="entry name" value="ZnF_BED_domain_contain"/>
</dbReference>
<dbReference type="Pfam" id="PF02892">
    <property type="entry name" value="zf-BED"/>
    <property type="match status" value="1"/>
</dbReference>
<dbReference type="PANTHER" id="PTHR46481">
    <property type="entry name" value="ZINC FINGER BED DOMAIN-CONTAINING PROTEIN 4"/>
    <property type="match status" value="1"/>
</dbReference>
<dbReference type="OrthoDB" id="1607513at2759"/>
<dbReference type="PANTHER" id="PTHR46481:SF9">
    <property type="entry name" value="ZINC FINGER BED DOMAIN-CONTAINING PROTEIN 1-LIKE"/>
    <property type="match status" value="1"/>
</dbReference>
<feature type="compositionally biased region" description="Acidic residues" evidence="7">
    <location>
        <begin position="8"/>
        <end position="23"/>
    </location>
</feature>
<evidence type="ECO:0000256" key="3">
    <source>
        <dbReference type="ARBA" id="ARBA00022833"/>
    </source>
</evidence>
<dbReference type="SUPFAM" id="SSF140996">
    <property type="entry name" value="Hermes dimerisation domain"/>
    <property type="match status" value="1"/>
</dbReference>
<organism evidence="9">
    <name type="scientific">Amphimedon queenslandica</name>
    <name type="common">Sponge</name>
    <dbReference type="NCBI Taxonomy" id="400682"/>
    <lineage>
        <taxon>Eukaryota</taxon>
        <taxon>Metazoa</taxon>
        <taxon>Porifera</taxon>
        <taxon>Demospongiae</taxon>
        <taxon>Heteroscleromorpha</taxon>
        <taxon>Haplosclerida</taxon>
        <taxon>Niphatidae</taxon>
        <taxon>Amphimedon</taxon>
    </lineage>
</organism>
<evidence type="ECO:0000256" key="5">
    <source>
        <dbReference type="ARBA" id="ARBA00023163"/>
    </source>
</evidence>
<dbReference type="SMART" id="SM00614">
    <property type="entry name" value="ZnF_BED"/>
    <property type="match status" value="1"/>
</dbReference>
<evidence type="ECO:0000256" key="7">
    <source>
        <dbReference type="SAM" id="MobiDB-lite"/>
    </source>
</evidence>
<sequence>MAEAVMESCDEPGLEESEDDCETDSSSVPSTISSPSLASRNLVQKKNTKSDVWKYLGFVPDESGQPTEFDSPKCKICLQTIVAKCGNTSNLFTHLRTFHPKEYNNISKTQSTSTKCPRNKRLSKSSGQLTIQESIQQTKKYNHGSKEHKMMTKSIATFLAKEMLPIYLVDKPGFREMISVINPRYDLPHKDHFSRLAIPRLYEDTCHNLESKLASSSAKSIFFFSSTSDLWSSRTSNPFLVYTIHYIDSN</sequence>
<keyword evidence="1" id="KW-0479">Metal-binding</keyword>
<keyword evidence="4" id="KW-0805">Transcription regulation</keyword>
<evidence type="ECO:0000256" key="2">
    <source>
        <dbReference type="ARBA" id="ARBA00022771"/>
    </source>
</evidence>
<dbReference type="PROSITE" id="PS50808">
    <property type="entry name" value="ZF_BED"/>
    <property type="match status" value="1"/>
</dbReference>
<evidence type="ECO:0000256" key="4">
    <source>
        <dbReference type="ARBA" id="ARBA00023015"/>
    </source>
</evidence>
<protein>
    <recommendedName>
        <fullName evidence="8">BED-type domain-containing protein</fullName>
    </recommendedName>
</protein>
<dbReference type="GO" id="GO:0008270">
    <property type="term" value="F:zinc ion binding"/>
    <property type="evidence" value="ECO:0007669"/>
    <property type="project" value="UniProtKB-KW"/>
</dbReference>
<name>A0A1X7TN19_AMPQE</name>
<evidence type="ECO:0000256" key="6">
    <source>
        <dbReference type="PROSITE-ProRule" id="PRU00027"/>
    </source>
</evidence>
<accession>A0A1X7TN19</accession>
<evidence type="ECO:0000256" key="1">
    <source>
        <dbReference type="ARBA" id="ARBA00022723"/>
    </source>
</evidence>
<dbReference type="EnsemblMetazoa" id="Aqu2.1.16249_001">
    <property type="protein sequence ID" value="Aqu2.1.16249_001"/>
    <property type="gene ID" value="Aqu2.1.16249"/>
</dbReference>
<dbReference type="InterPro" id="IPR003656">
    <property type="entry name" value="Znf_BED"/>
</dbReference>
<feature type="region of interest" description="Disordered" evidence="7">
    <location>
        <begin position="1"/>
        <end position="39"/>
    </location>
</feature>